<protein>
    <submittedName>
        <fullName evidence="1">Uncharacterized protein</fullName>
    </submittedName>
</protein>
<organism evidence="1 2">
    <name type="scientific">Kouleothrix aurantiaca</name>
    <dbReference type="NCBI Taxonomy" id="186479"/>
    <lineage>
        <taxon>Bacteria</taxon>
        <taxon>Bacillati</taxon>
        <taxon>Chloroflexota</taxon>
        <taxon>Chloroflexia</taxon>
        <taxon>Chloroflexales</taxon>
        <taxon>Roseiflexineae</taxon>
        <taxon>Roseiflexaceae</taxon>
        <taxon>Kouleothrix</taxon>
    </lineage>
</organism>
<feature type="non-terminal residue" evidence="1">
    <location>
        <position position="102"/>
    </location>
</feature>
<name>A0A0P9CXI1_9CHLR</name>
<comment type="caution">
    <text evidence="1">The sequence shown here is derived from an EMBL/GenBank/DDBJ whole genome shotgun (WGS) entry which is preliminary data.</text>
</comment>
<sequence length="102" mass="11571">MDFDLVGTNVLGDAAGLTFGNARRTNRVQQLGFAVVDVAHDRDDRRAGAQIGGFFRRQHVLHILDHASQLWRDVFFGFDIEIGRDQRRSVVVDLLVDVRQHT</sequence>
<evidence type="ECO:0000313" key="2">
    <source>
        <dbReference type="Proteomes" id="UP000050509"/>
    </source>
</evidence>
<dbReference type="Proteomes" id="UP000050509">
    <property type="component" value="Unassembled WGS sequence"/>
</dbReference>
<gene>
    <name evidence="1" type="ORF">SE17_23510</name>
</gene>
<evidence type="ECO:0000313" key="1">
    <source>
        <dbReference type="EMBL" id="KPV51036.1"/>
    </source>
</evidence>
<dbReference type="EMBL" id="LJCR01001103">
    <property type="protein sequence ID" value="KPV51036.1"/>
    <property type="molecule type" value="Genomic_DNA"/>
</dbReference>
<dbReference type="AlphaFoldDB" id="A0A0P9CXI1"/>
<reference evidence="1 2" key="1">
    <citation type="submission" date="2015-09" db="EMBL/GenBank/DDBJ databases">
        <title>Draft genome sequence of Kouleothrix aurantiaca JCM 19913.</title>
        <authorList>
            <person name="Hemp J."/>
        </authorList>
    </citation>
    <scope>NUCLEOTIDE SEQUENCE [LARGE SCALE GENOMIC DNA]</scope>
    <source>
        <strain evidence="1 2">COM-B</strain>
    </source>
</reference>
<keyword evidence="2" id="KW-1185">Reference proteome</keyword>
<accession>A0A0P9CXI1</accession>
<proteinExistence type="predicted"/>